<dbReference type="Pfam" id="PF12246">
    <property type="entry name" value="MKT1_C"/>
    <property type="match status" value="1"/>
</dbReference>
<dbReference type="EMBL" id="CAHR02000023">
    <property type="protein sequence ID" value="CCG81031.1"/>
    <property type="molecule type" value="Genomic_DNA"/>
</dbReference>
<organism evidence="6 7">
    <name type="scientific">Taphrina deformans (strain PYCC 5710 / ATCC 11124 / CBS 356.35 / IMI 108563 / JCM 9778 / NBRC 8474)</name>
    <name type="common">Peach leaf curl fungus</name>
    <name type="synonym">Lalaria deformans</name>
    <dbReference type="NCBI Taxonomy" id="1097556"/>
    <lineage>
        <taxon>Eukaryota</taxon>
        <taxon>Fungi</taxon>
        <taxon>Dikarya</taxon>
        <taxon>Ascomycota</taxon>
        <taxon>Taphrinomycotina</taxon>
        <taxon>Taphrinomycetes</taxon>
        <taxon>Taphrinales</taxon>
        <taxon>Taphrinaceae</taxon>
        <taxon>Taphrina</taxon>
    </lineage>
</organism>
<dbReference type="InterPro" id="IPR029060">
    <property type="entry name" value="PIN-like_dom_sf"/>
</dbReference>
<dbReference type="PANTHER" id="PTHR11081:SF32">
    <property type="entry name" value="POST-TRANSCRIPTIONAL REGULATOR MKT1"/>
    <property type="match status" value="1"/>
</dbReference>
<dbReference type="GO" id="GO:0006417">
    <property type="term" value="P:regulation of translation"/>
    <property type="evidence" value="ECO:0007669"/>
    <property type="project" value="UniProtKB-KW"/>
</dbReference>
<dbReference type="STRING" id="1097556.R4X716"/>
<protein>
    <submittedName>
        <fullName evidence="6">XPG I-region protein</fullName>
    </submittedName>
</protein>
<dbReference type="eggNOG" id="ENOG502QVHA">
    <property type="taxonomic scope" value="Eukaryota"/>
</dbReference>
<dbReference type="VEuPathDB" id="FungiDB:TAPDE_000710"/>
<feature type="domain" description="Post-transcriptional regulator MKT1 N-terminal" evidence="5">
    <location>
        <begin position="319"/>
        <end position="409"/>
    </location>
</feature>
<evidence type="ECO:0000313" key="7">
    <source>
        <dbReference type="Proteomes" id="UP000013776"/>
    </source>
</evidence>
<dbReference type="SUPFAM" id="SSF88723">
    <property type="entry name" value="PIN domain-like"/>
    <property type="match status" value="1"/>
</dbReference>
<feature type="domain" description="Post-transcriptional regulator MKT1 C-terminal" evidence="4">
    <location>
        <begin position="486"/>
        <end position="718"/>
    </location>
</feature>
<evidence type="ECO:0000259" key="5">
    <source>
        <dbReference type="Pfam" id="PF12247"/>
    </source>
</evidence>
<dbReference type="InterPro" id="IPR037314">
    <property type="entry name" value="MKT1_H3TH"/>
</dbReference>
<evidence type="ECO:0000259" key="4">
    <source>
        <dbReference type="Pfam" id="PF12246"/>
    </source>
</evidence>
<feature type="domain" description="XPG N-terminal" evidence="3">
    <location>
        <begin position="28"/>
        <end position="106"/>
    </location>
</feature>
<evidence type="ECO:0000256" key="2">
    <source>
        <dbReference type="ARBA" id="ARBA00024023"/>
    </source>
</evidence>
<dbReference type="AlphaFoldDB" id="R4X716"/>
<dbReference type="PANTHER" id="PTHR11081">
    <property type="entry name" value="FLAP ENDONUCLEASE FAMILY MEMBER"/>
    <property type="match status" value="1"/>
</dbReference>
<proteinExistence type="inferred from homology"/>
<dbReference type="Gene3D" id="3.40.50.1010">
    <property type="entry name" value="5'-nuclease"/>
    <property type="match status" value="1"/>
</dbReference>
<dbReference type="Proteomes" id="UP000013776">
    <property type="component" value="Unassembled WGS sequence"/>
</dbReference>
<dbReference type="InterPro" id="IPR006085">
    <property type="entry name" value="XPG_DNA_repair_N"/>
</dbReference>
<dbReference type="InterPro" id="IPR022040">
    <property type="entry name" value="MKT1_N"/>
</dbReference>
<name>R4X716_TAPDE</name>
<evidence type="ECO:0000259" key="3">
    <source>
        <dbReference type="Pfam" id="PF00752"/>
    </source>
</evidence>
<reference evidence="6 7" key="1">
    <citation type="journal article" date="2013" name="MBio">
        <title>Genome sequencing of the plant pathogen Taphrina deformans, the causal agent of peach leaf curl.</title>
        <authorList>
            <person name="Cisse O.H."/>
            <person name="Almeida J.M.G.C.F."/>
            <person name="Fonseca A."/>
            <person name="Kumar A.A."/>
            <person name="Salojaervi J."/>
            <person name="Overmyer K."/>
            <person name="Hauser P.M."/>
            <person name="Pagni M."/>
        </authorList>
    </citation>
    <scope>NUCLEOTIDE SEQUENCE [LARGE SCALE GENOMIC DNA]</scope>
    <source>
        <strain evidence="7">PYCC 5710 / ATCC 11124 / CBS 356.35 / IMI 108563 / JCM 9778 / NBRC 8474</strain>
    </source>
</reference>
<evidence type="ECO:0000313" key="6">
    <source>
        <dbReference type="EMBL" id="CCG81031.1"/>
    </source>
</evidence>
<dbReference type="Pfam" id="PF00752">
    <property type="entry name" value="XPG_N"/>
    <property type="match status" value="1"/>
</dbReference>
<dbReference type="CDD" id="cd09902">
    <property type="entry name" value="H3TH_MKT1"/>
    <property type="match status" value="1"/>
</dbReference>
<comment type="caution">
    <text evidence="6">The sequence shown here is derived from an EMBL/GenBank/DDBJ whole genome shotgun (WGS) entry which is preliminary data.</text>
</comment>
<dbReference type="InterPro" id="IPR022039">
    <property type="entry name" value="MKT1_C"/>
</dbReference>
<comment type="similarity">
    <text evidence="2">Belongs to the XPG/RAD2 endonuclease family.</text>
</comment>
<dbReference type="InterPro" id="IPR006084">
    <property type="entry name" value="XPG/Rad2"/>
</dbReference>
<evidence type="ECO:0000256" key="1">
    <source>
        <dbReference type="ARBA" id="ARBA00022845"/>
    </source>
</evidence>
<dbReference type="CDD" id="cd09858">
    <property type="entry name" value="PIN_MKT1"/>
    <property type="match status" value="1"/>
</dbReference>
<gene>
    <name evidence="6" type="ORF">TAPDE_000710</name>
</gene>
<accession>R4X716</accession>
<dbReference type="OrthoDB" id="17262at2759"/>
<keyword evidence="7" id="KW-1185">Reference proteome</keyword>
<sequence length="721" mass="80893">MPGIVSPSISWGRTDVWTGVSLDYLCRDRSQTTSLEALSSSILGIEVDHYLRKLIQQSRSPLYTPWGGVAQSFFRIISHDLSILKQLNIKPFFVFTGLQIVSQHEADPNLRLAARTLALSSLERKRNEETIQAFTALTSTIELVAALKRYLQAEQVDFLVAPYFAAAQLTYMLKSGSVDSIYAAPDVFVHGAERSITDISFEQNLRVTFCDKSAILGLLQGINEDQFLDAYLFAGNDFCPIVPILEPNPPSEFSAFRMRAAADVVRQNGTGYLALHGNPVLEKRPNYLEQWLKAKALFKFHPYLNLAGDVVLSKEDKAPSDVARVIGARLPREVYYYISRGLIEPQLIDTLLSGVWRESPPLDGGDSREYRRLLEELDDIRVKCMDLLHGSKQLHHYYEKKVVVTKKWYRGNTSEAIEKLDSPVYNDLRTWQVTGSSEGTGKAHPDRDLRSLLKLWQEDSSDGKGKKLKEPQEASVYAVQANVLYRVLQLRGYIGAKQELTSWGRALVAALDEVDDALLIPTLCAIEMLKLRAISPEDHARDVRKMASQAESAESNVKTLCSIAALLPLKQNDAPWQGPLDREALASFSLAQTTYRYLAGLYEMCQLAMLLRGDVRRSEDFIKDLSSAVNPFVIHHDAGLAIYSRRYFALHGDNSTSTGTIYEQLKAAFPTSKNGAADMGNFFKLWDGLYAAINAVSMEDKSQLPEKGQFDLIQEWLSTRR</sequence>
<keyword evidence="1" id="KW-0810">Translation regulation</keyword>
<dbReference type="GO" id="GO:0017108">
    <property type="term" value="F:5'-flap endonuclease activity"/>
    <property type="evidence" value="ECO:0007669"/>
    <property type="project" value="TreeGrafter"/>
</dbReference>
<dbReference type="Pfam" id="PF12247">
    <property type="entry name" value="MKT1_N"/>
    <property type="match status" value="1"/>
</dbReference>